<dbReference type="AlphaFoldDB" id="A0A5C5Z2F2"/>
<dbReference type="Proteomes" id="UP000315010">
    <property type="component" value="Unassembled WGS sequence"/>
</dbReference>
<organism evidence="2 3">
    <name type="scientific">Novipirellula herctigrandis</name>
    <dbReference type="NCBI Taxonomy" id="2527986"/>
    <lineage>
        <taxon>Bacteria</taxon>
        <taxon>Pseudomonadati</taxon>
        <taxon>Planctomycetota</taxon>
        <taxon>Planctomycetia</taxon>
        <taxon>Pirellulales</taxon>
        <taxon>Pirellulaceae</taxon>
        <taxon>Novipirellula</taxon>
    </lineage>
</organism>
<accession>A0A5C5Z2F2</accession>
<name>A0A5C5Z2F2_9BACT</name>
<feature type="region of interest" description="Disordered" evidence="1">
    <location>
        <begin position="1"/>
        <end position="25"/>
    </location>
</feature>
<evidence type="ECO:0000313" key="3">
    <source>
        <dbReference type="Proteomes" id="UP000315010"/>
    </source>
</evidence>
<sequence length="79" mass="8805">MSYPKSQPIGSRDSDRSVSASEIMSVDDEDRRLALSGMLTKIAPRQYTPDKIAKLPILSLNEPINLSRRCLPTPLAHVR</sequence>
<protein>
    <submittedName>
        <fullName evidence="2">Uncharacterized protein</fullName>
    </submittedName>
</protein>
<reference evidence="2 3" key="1">
    <citation type="submission" date="2019-02" db="EMBL/GenBank/DDBJ databases">
        <title>Deep-cultivation of Planctomycetes and their phenomic and genomic characterization uncovers novel biology.</title>
        <authorList>
            <person name="Wiegand S."/>
            <person name="Jogler M."/>
            <person name="Boedeker C."/>
            <person name="Pinto D."/>
            <person name="Vollmers J."/>
            <person name="Rivas-Marin E."/>
            <person name="Kohn T."/>
            <person name="Peeters S.H."/>
            <person name="Heuer A."/>
            <person name="Rast P."/>
            <person name="Oberbeckmann S."/>
            <person name="Bunk B."/>
            <person name="Jeske O."/>
            <person name="Meyerdierks A."/>
            <person name="Storesund J.E."/>
            <person name="Kallscheuer N."/>
            <person name="Luecker S."/>
            <person name="Lage O.M."/>
            <person name="Pohl T."/>
            <person name="Merkel B.J."/>
            <person name="Hornburger P."/>
            <person name="Mueller R.-W."/>
            <person name="Bruemmer F."/>
            <person name="Labrenz M."/>
            <person name="Spormann A.M."/>
            <person name="Op Den Camp H."/>
            <person name="Overmann J."/>
            <person name="Amann R."/>
            <person name="Jetten M.S.M."/>
            <person name="Mascher T."/>
            <person name="Medema M.H."/>
            <person name="Devos D.P."/>
            <person name="Kaster A.-K."/>
            <person name="Ovreas L."/>
            <person name="Rohde M."/>
            <person name="Galperin M.Y."/>
            <person name="Jogler C."/>
        </authorList>
    </citation>
    <scope>NUCLEOTIDE SEQUENCE [LARGE SCALE GENOMIC DNA]</scope>
    <source>
        <strain evidence="2 3">CA13</strain>
    </source>
</reference>
<gene>
    <name evidence="2" type="ORF">CA13_29610</name>
</gene>
<evidence type="ECO:0000313" key="2">
    <source>
        <dbReference type="EMBL" id="TWT81508.1"/>
    </source>
</evidence>
<comment type="caution">
    <text evidence="2">The sequence shown here is derived from an EMBL/GenBank/DDBJ whole genome shotgun (WGS) entry which is preliminary data.</text>
</comment>
<dbReference type="EMBL" id="SJPJ01000001">
    <property type="protein sequence ID" value="TWT81508.1"/>
    <property type="molecule type" value="Genomic_DNA"/>
</dbReference>
<proteinExistence type="predicted"/>
<keyword evidence="3" id="KW-1185">Reference proteome</keyword>
<evidence type="ECO:0000256" key="1">
    <source>
        <dbReference type="SAM" id="MobiDB-lite"/>
    </source>
</evidence>